<dbReference type="Gene3D" id="2.40.30.170">
    <property type="match status" value="1"/>
</dbReference>
<dbReference type="PANTHER" id="PTHR32347">
    <property type="entry name" value="EFFLUX SYSTEM COMPONENT YKNX-RELATED"/>
    <property type="match status" value="1"/>
</dbReference>
<comment type="caution">
    <text evidence="4">The sequence shown here is derived from an EMBL/GenBank/DDBJ whole genome shotgun (WGS) entry which is preliminary data.</text>
</comment>
<dbReference type="Gene3D" id="1.10.287.470">
    <property type="entry name" value="Helix hairpin bin"/>
    <property type="match status" value="1"/>
</dbReference>
<evidence type="ECO:0000256" key="2">
    <source>
        <dbReference type="ARBA" id="ARBA00023054"/>
    </source>
</evidence>
<proteinExistence type="predicted"/>
<dbReference type="SUPFAM" id="SSF111369">
    <property type="entry name" value="HlyD-like secretion proteins"/>
    <property type="match status" value="1"/>
</dbReference>
<keyword evidence="2 3" id="KW-0175">Coiled coil</keyword>
<keyword evidence="5" id="KW-1185">Reference proteome</keyword>
<comment type="subcellular location">
    <subcellularLocation>
        <location evidence="1">Cell envelope</location>
    </subcellularLocation>
</comment>
<gene>
    <name evidence="4" type="ORF">H0921_17280</name>
</gene>
<dbReference type="GO" id="GO:0030313">
    <property type="term" value="C:cell envelope"/>
    <property type="evidence" value="ECO:0007669"/>
    <property type="project" value="UniProtKB-SubCell"/>
</dbReference>
<evidence type="ECO:0000256" key="1">
    <source>
        <dbReference type="ARBA" id="ARBA00004196"/>
    </source>
</evidence>
<dbReference type="Proteomes" id="UP000542342">
    <property type="component" value="Unassembled WGS sequence"/>
</dbReference>
<evidence type="ECO:0000256" key="3">
    <source>
        <dbReference type="SAM" id="Coils"/>
    </source>
</evidence>
<evidence type="ECO:0000313" key="5">
    <source>
        <dbReference type="Proteomes" id="UP000542342"/>
    </source>
</evidence>
<dbReference type="AlphaFoldDB" id="A0A7V8VH23"/>
<dbReference type="EMBL" id="JACEFB010000022">
    <property type="protein sequence ID" value="MBA2227915.1"/>
    <property type="molecule type" value="Genomic_DNA"/>
</dbReference>
<dbReference type="InterPro" id="IPR014315">
    <property type="entry name" value="ABC_heterocyst_DevB"/>
</dbReference>
<feature type="coiled-coil region" evidence="3">
    <location>
        <begin position="147"/>
        <end position="199"/>
    </location>
</feature>
<accession>A0A7V8VH23</accession>
<dbReference type="InterPro" id="IPR050465">
    <property type="entry name" value="UPF0194_transport"/>
</dbReference>
<dbReference type="RefSeq" id="WP_194539778.1">
    <property type="nucleotide sequence ID" value="NZ_JACEFB010000022.1"/>
</dbReference>
<name>A0A7V8VH23_9BACT</name>
<dbReference type="Gene3D" id="2.40.50.100">
    <property type="match status" value="1"/>
</dbReference>
<sequence>MLSLLWTLLLLATGGVAGYFLARFMPDAPSASPVSAPTGSPRIAALGRLEPAAGIVHVYGPVGDRIARLYPLAPGQSLQQGQPIAELASAEERQKQVALAELELQELQDRFDAAKQAGEAKIRAAEAEWQQAMAARDQDLAAQDARLEYLTQQLQVAEKSLERLEQLRASRVTVPAEEYDKARLAVAQAKAERQAAEALRRKTLLSYQHADKVGQARKAAAEQELREALARFPLQSAKARWDHARDQWERHRMVRAPISGQILHVQANPGQTITQEPLLTMADVSRMIVRTEVYEGDVERLRQALHHGSVLATIQAPALPRSLRGSVSDENVISRMISLNRVFSLDPRMDRDRRVVEVLVPLDPGDTNLAARFVNLQVTVLFELPASSAAELPKASEQ</sequence>
<organism evidence="4 5">
    <name type="scientific">Thermogemmata fonticola</name>
    <dbReference type="NCBI Taxonomy" id="2755323"/>
    <lineage>
        <taxon>Bacteria</taxon>
        <taxon>Pseudomonadati</taxon>
        <taxon>Planctomycetota</taxon>
        <taxon>Planctomycetia</taxon>
        <taxon>Gemmatales</taxon>
        <taxon>Gemmataceae</taxon>
        <taxon>Thermogemmata</taxon>
    </lineage>
</organism>
<dbReference type="NCBIfam" id="TIGR02971">
    <property type="entry name" value="heterocyst_DevB"/>
    <property type="match status" value="1"/>
</dbReference>
<protein>
    <submittedName>
        <fullName evidence="4">HlyD family efflux transporter periplasmic adaptor subunit</fullName>
    </submittedName>
</protein>
<reference evidence="4 5" key="1">
    <citation type="submission" date="2020-07" db="EMBL/GenBank/DDBJ databases">
        <title>Thermogemmata thermophila gen. nov., sp. nov., a novel moderate thermophilic planctomycete from a Kamchatka hot spring.</title>
        <authorList>
            <person name="Elcheninov A.G."/>
            <person name="Podosokorskaya O.A."/>
            <person name="Kovaleva O.L."/>
            <person name="Novikov A."/>
            <person name="Bonch-Osmolovskaya E.A."/>
            <person name="Toshchakov S.V."/>
            <person name="Kublanov I.V."/>
        </authorList>
    </citation>
    <scope>NUCLEOTIDE SEQUENCE [LARGE SCALE GENOMIC DNA]</scope>
    <source>
        <strain evidence="4 5">2918</strain>
    </source>
</reference>
<evidence type="ECO:0000313" key="4">
    <source>
        <dbReference type="EMBL" id="MBA2227915.1"/>
    </source>
</evidence>
<feature type="coiled-coil region" evidence="3">
    <location>
        <begin position="90"/>
        <end position="117"/>
    </location>
</feature>
<dbReference type="PANTHER" id="PTHR32347:SF27">
    <property type="entry name" value="RND EFFLUX PUMP MEMBRANE FUSION PROTEIN BARREL-SANDWICH DOMAIN-CONTAINING PROTEIN"/>
    <property type="match status" value="1"/>
</dbReference>